<protein>
    <submittedName>
        <fullName evidence="1">Uncharacterized protein</fullName>
    </submittedName>
</protein>
<keyword evidence="2" id="KW-1185">Reference proteome</keyword>
<proteinExistence type="predicted"/>
<organism evidence="1 2">
    <name type="scientific">Hafnia psychrotolerans</name>
    <dbReference type="NCBI Taxonomy" id="1477018"/>
    <lineage>
        <taxon>Bacteria</taxon>
        <taxon>Pseudomonadati</taxon>
        <taxon>Pseudomonadota</taxon>
        <taxon>Gammaproteobacteria</taxon>
        <taxon>Enterobacterales</taxon>
        <taxon>Hafniaceae</taxon>
        <taxon>Hafnia</taxon>
    </lineage>
</organism>
<evidence type="ECO:0000313" key="2">
    <source>
        <dbReference type="Proteomes" id="UP000627464"/>
    </source>
</evidence>
<comment type="caution">
    <text evidence="1">The sequence shown here is derived from an EMBL/GenBank/DDBJ whole genome shotgun (WGS) entry which is preliminary data.</text>
</comment>
<sequence length="102" mass="11747">MFTIVLWDVEKYQQVKLIENYADNEVFLAQSDQDKYPLLSQLTYCDEELFSNDELIGLSSEINELKMESVDTEISAYLESVENMIAEAISTHKSILITPFVD</sequence>
<gene>
    <name evidence="1" type="ORF">GCM10011328_39220</name>
</gene>
<dbReference type="EMBL" id="BMFZ01000014">
    <property type="protein sequence ID" value="GGA59915.1"/>
    <property type="molecule type" value="Genomic_DNA"/>
</dbReference>
<dbReference type="Proteomes" id="UP000627464">
    <property type="component" value="Unassembled WGS sequence"/>
</dbReference>
<name>A0ABQ1H615_9GAMM</name>
<dbReference type="RefSeq" id="WP_188475225.1">
    <property type="nucleotide sequence ID" value="NZ_BMFZ01000014.1"/>
</dbReference>
<accession>A0ABQ1H615</accession>
<evidence type="ECO:0000313" key="1">
    <source>
        <dbReference type="EMBL" id="GGA59915.1"/>
    </source>
</evidence>
<reference evidence="2" key="1">
    <citation type="journal article" date="2019" name="Int. J. Syst. Evol. Microbiol.">
        <title>The Global Catalogue of Microorganisms (GCM) 10K type strain sequencing project: providing services to taxonomists for standard genome sequencing and annotation.</title>
        <authorList>
            <consortium name="The Broad Institute Genomics Platform"/>
            <consortium name="The Broad Institute Genome Sequencing Center for Infectious Disease"/>
            <person name="Wu L."/>
            <person name="Ma J."/>
        </authorList>
    </citation>
    <scope>NUCLEOTIDE SEQUENCE [LARGE SCALE GENOMIC DNA]</scope>
    <source>
        <strain evidence="2">CGMCC 1.12806</strain>
    </source>
</reference>